<name>A0A4P6MTY5_9MICO</name>
<keyword evidence="2" id="KW-1185">Reference proteome</keyword>
<protein>
    <submittedName>
        <fullName evidence="1">Uncharacterized protein</fullName>
    </submittedName>
</protein>
<dbReference type="AlphaFoldDB" id="A0A4P6MTY5"/>
<reference evidence="1 2" key="1">
    <citation type="submission" date="2019-02" db="EMBL/GenBank/DDBJ databases">
        <title>Genomic data mining of an Antarctic deep-sea actinobacterium, Janibacterlimosus P3-3-X1.</title>
        <authorList>
            <person name="Liao L."/>
            <person name="Chen B."/>
        </authorList>
    </citation>
    <scope>NUCLEOTIDE SEQUENCE [LARGE SCALE GENOMIC DNA]</scope>
    <source>
        <strain evidence="1 2">P3-3-X1</strain>
    </source>
</reference>
<dbReference type="Proteomes" id="UP000290408">
    <property type="component" value="Chromosome"/>
</dbReference>
<dbReference type="OrthoDB" id="4378118at2"/>
<evidence type="ECO:0000313" key="2">
    <source>
        <dbReference type="Proteomes" id="UP000290408"/>
    </source>
</evidence>
<organism evidence="1 2">
    <name type="scientific">Janibacter limosus</name>
    <dbReference type="NCBI Taxonomy" id="53458"/>
    <lineage>
        <taxon>Bacteria</taxon>
        <taxon>Bacillati</taxon>
        <taxon>Actinomycetota</taxon>
        <taxon>Actinomycetes</taxon>
        <taxon>Micrococcales</taxon>
        <taxon>Intrasporangiaceae</taxon>
        <taxon>Janibacter</taxon>
    </lineage>
</organism>
<evidence type="ECO:0000313" key="1">
    <source>
        <dbReference type="EMBL" id="QBF47124.1"/>
    </source>
</evidence>
<accession>A0A4P6MTY5</accession>
<proteinExistence type="predicted"/>
<dbReference type="EMBL" id="CP036164">
    <property type="protein sequence ID" value="QBF47124.1"/>
    <property type="molecule type" value="Genomic_DNA"/>
</dbReference>
<sequence length="102" mass="10110">MSSVVIKPGARLRSSVSEVEVVIVRAGSGAESAALTCGGQPLLDIDSAPGSGGSGEEVLLGKRYVDEDSGIELLCTKGGAGPLALAGRDLTVKGAKTLPSSD</sequence>
<gene>
    <name evidence="1" type="ORF">EXU32_13235</name>
</gene>
<dbReference type="RefSeq" id="WP_068424639.1">
    <property type="nucleotide sequence ID" value="NZ_CP036164.1"/>
</dbReference>
<dbReference type="KEGG" id="jli:EXU32_13235"/>